<feature type="signal peptide" evidence="2">
    <location>
        <begin position="1"/>
        <end position="20"/>
    </location>
</feature>
<keyword evidence="4" id="KW-1185">Reference proteome</keyword>
<organism evidence="3 4">
    <name type="scientific">Oceanococcus atlanticus</name>
    <dbReference type="NCBI Taxonomy" id="1317117"/>
    <lineage>
        <taxon>Bacteria</taxon>
        <taxon>Pseudomonadati</taxon>
        <taxon>Pseudomonadota</taxon>
        <taxon>Gammaproteobacteria</taxon>
        <taxon>Chromatiales</taxon>
        <taxon>Oceanococcaceae</taxon>
        <taxon>Oceanococcus</taxon>
    </lineage>
</organism>
<dbReference type="RefSeq" id="WP_083559416.1">
    <property type="nucleotide sequence ID" value="NZ_AQQV01000001.1"/>
</dbReference>
<dbReference type="Proteomes" id="UP000192342">
    <property type="component" value="Unassembled WGS sequence"/>
</dbReference>
<evidence type="ECO:0000313" key="4">
    <source>
        <dbReference type="Proteomes" id="UP000192342"/>
    </source>
</evidence>
<feature type="compositionally biased region" description="Basic and acidic residues" evidence="1">
    <location>
        <begin position="49"/>
        <end position="69"/>
    </location>
</feature>
<keyword evidence="2" id="KW-0732">Signal</keyword>
<feature type="chain" id="PRO_5011010038" evidence="2">
    <location>
        <begin position="21"/>
        <end position="88"/>
    </location>
</feature>
<feature type="compositionally biased region" description="Basic and acidic residues" evidence="1">
    <location>
        <begin position="78"/>
        <end position="88"/>
    </location>
</feature>
<dbReference type="EMBL" id="AQQV01000001">
    <property type="protein sequence ID" value="ORE88805.1"/>
    <property type="molecule type" value="Genomic_DNA"/>
</dbReference>
<accession>A0A1Y1SGL3</accession>
<name>A0A1Y1SGL3_9GAMM</name>
<proteinExistence type="predicted"/>
<evidence type="ECO:0000313" key="3">
    <source>
        <dbReference type="EMBL" id="ORE88805.1"/>
    </source>
</evidence>
<dbReference type="STRING" id="1317117.ATO7_02980"/>
<evidence type="ECO:0000256" key="2">
    <source>
        <dbReference type="SAM" id="SignalP"/>
    </source>
</evidence>
<feature type="region of interest" description="Disordered" evidence="1">
    <location>
        <begin position="49"/>
        <end position="88"/>
    </location>
</feature>
<sequence length="88" mass="9672">MKNLKITLATLLFASGAVLAGEGHQHEAPAAPSDPCAMNHSATEMSRMNDQEHEQMMKMKQACADKNKADSSASDQQPSHEHQHQHEH</sequence>
<gene>
    <name evidence="3" type="ORF">ATO7_02980</name>
</gene>
<protein>
    <submittedName>
        <fullName evidence="3">Uncharacterized protein</fullName>
    </submittedName>
</protein>
<comment type="caution">
    <text evidence="3">The sequence shown here is derived from an EMBL/GenBank/DDBJ whole genome shotgun (WGS) entry which is preliminary data.</text>
</comment>
<dbReference type="AlphaFoldDB" id="A0A1Y1SGL3"/>
<reference evidence="3 4" key="1">
    <citation type="submission" date="2013-04" db="EMBL/GenBank/DDBJ databases">
        <title>Oceanococcus atlanticus 22II-S10r2 Genome Sequencing.</title>
        <authorList>
            <person name="Lai Q."/>
            <person name="Li G."/>
            <person name="Shao Z."/>
        </authorList>
    </citation>
    <scope>NUCLEOTIDE SEQUENCE [LARGE SCALE GENOMIC DNA]</scope>
    <source>
        <strain evidence="3 4">22II-S10r2</strain>
    </source>
</reference>
<evidence type="ECO:0000256" key="1">
    <source>
        <dbReference type="SAM" id="MobiDB-lite"/>
    </source>
</evidence>